<keyword evidence="2" id="KW-1185">Reference proteome</keyword>
<accession>A0AAV2CEU1</accession>
<evidence type="ECO:0000313" key="2">
    <source>
        <dbReference type="Proteomes" id="UP001497516"/>
    </source>
</evidence>
<sequence>MASMQAALQQITNQIQHLSGSIARVTKGMLGTTPVAALDQATKMTSPQLTLKAKGAEVSGITGRKCVQGSEKRPIVVGESHSGVVSATRAALGSLAVNGESCGLGGIVAATPTHNHLREACQFPMA</sequence>
<reference evidence="1 2" key="1">
    <citation type="submission" date="2024-04" db="EMBL/GenBank/DDBJ databases">
        <authorList>
            <person name="Fracassetti M."/>
        </authorList>
    </citation>
    <scope>NUCLEOTIDE SEQUENCE [LARGE SCALE GENOMIC DNA]</scope>
</reference>
<name>A0AAV2CEU1_9ROSI</name>
<proteinExistence type="predicted"/>
<dbReference type="EMBL" id="OZ034813">
    <property type="protein sequence ID" value="CAL1354686.1"/>
    <property type="molecule type" value="Genomic_DNA"/>
</dbReference>
<gene>
    <name evidence="1" type="ORF">LTRI10_LOCUS2484</name>
</gene>
<evidence type="ECO:0000313" key="1">
    <source>
        <dbReference type="EMBL" id="CAL1354686.1"/>
    </source>
</evidence>
<dbReference type="Proteomes" id="UP001497516">
    <property type="component" value="Chromosome 1"/>
</dbReference>
<dbReference type="AlphaFoldDB" id="A0AAV2CEU1"/>
<protein>
    <submittedName>
        <fullName evidence="1">Uncharacterized protein</fullName>
    </submittedName>
</protein>
<organism evidence="1 2">
    <name type="scientific">Linum trigynum</name>
    <dbReference type="NCBI Taxonomy" id="586398"/>
    <lineage>
        <taxon>Eukaryota</taxon>
        <taxon>Viridiplantae</taxon>
        <taxon>Streptophyta</taxon>
        <taxon>Embryophyta</taxon>
        <taxon>Tracheophyta</taxon>
        <taxon>Spermatophyta</taxon>
        <taxon>Magnoliopsida</taxon>
        <taxon>eudicotyledons</taxon>
        <taxon>Gunneridae</taxon>
        <taxon>Pentapetalae</taxon>
        <taxon>rosids</taxon>
        <taxon>fabids</taxon>
        <taxon>Malpighiales</taxon>
        <taxon>Linaceae</taxon>
        <taxon>Linum</taxon>
    </lineage>
</organism>